<proteinExistence type="predicted"/>
<feature type="compositionally biased region" description="Low complexity" evidence="1">
    <location>
        <begin position="61"/>
        <end position="76"/>
    </location>
</feature>
<sequence length="105" mass="11067">VASVLLQCLAALLLLGDPLGLEGCQHSVQPQPLQALWARREAKCSERVPRPPAREDSGLGAAATPRPSAPSPVRTPRLSDRCPNSRLRSGPRAGDSLPSDQAAEV</sequence>
<feature type="region of interest" description="Disordered" evidence="1">
    <location>
        <begin position="42"/>
        <end position="105"/>
    </location>
</feature>
<feature type="non-terminal residue" evidence="3">
    <location>
        <position position="105"/>
    </location>
</feature>
<feature type="non-terminal residue" evidence="3">
    <location>
        <position position="1"/>
    </location>
</feature>
<organism evidence="3 4">
    <name type="scientific">Balaenoptera physalus</name>
    <name type="common">Fin whale</name>
    <name type="synonym">Balaena physalus</name>
    <dbReference type="NCBI Taxonomy" id="9770"/>
    <lineage>
        <taxon>Eukaryota</taxon>
        <taxon>Metazoa</taxon>
        <taxon>Chordata</taxon>
        <taxon>Craniata</taxon>
        <taxon>Vertebrata</taxon>
        <taxon>Euteleostomi</taxon>
        <taxon>Mammalia</taxon>
        <taxon>Eutheria</taxon>
        <taxon>Laurasiatheria</taxon>
        <taxon>Artiodactyla</taxon>
        <taxon>Whippomorpha</taxon>
        <taxon>Cetacea</taxon>
        <taxon>Mysticeti</taxon>
        <taxon>Balaenopteridae</taxon>
        <taxon>Balaenoptera</taxon>
    </lineage>
</organism>
<name>A0A6A1QK34_BALPH</name>
<evidence type="ECO:0000256" key="2">
    <source>
        <dbReference type="SAM" id="SignalP"/>
    </source>
</evidence>
<feature type="chain" id="PRO_5025387837" evidence="2">
    <location>
        <begin position="21"/>
        <end position="105"/>
    </location>
</feature>
<feature type="compositionally biased region" description="Basic and acidic residues" evidence="1">
    <location>
        <begin position="42"/>
        <end position="57"/>
    </location>
</feature>
<comment type="caution">
    <text evidence="3">The sequence shown here is derived from an EMBL/GenBank/DDBJ whole genome shotgun (WGS) entry which is preliminary data.</text>
</comment>
<dbReference type="AlphaFoldDB" id="A0A6A1QK34"/>
<evidence type="ECO:0000313" key="4">
    <source>
        <dbReference type="Proteomes" id="UP000437017"/>
    </source>
</evidence>
<evidence type="ECO:0000313" key="3">
    <source>
        <dbReference type="EMBL" id="KAB0407103.1"/>
    </source>
</evidence>
<feature type="signal peptide" evidence="2">
    <location>
        <begin position="1"/>
        <end position="20"/>
    </location>
</feature>
<gene>
    <name evidence="3" type="ORF">E2I00_004259</name>
</gene>
<keyword evidence="4" id="KW-1185">Reference proteome</keyword>
<protein>
    <submittedName>
        <fullName evidence="3">Uncharacterized protein</fullName>
    </submittedName>
</protein>
<reference evidence="3 4" key="1">
    <citation type="journal article" date="2019" name="PLoS ONE">
        <title>Genomic analyses reveal an absence of contemporary introgressive admixture between fin whales and blue whales, despite known hybrids.</title>
        <authorList>
            <person name="Westbury M.V."/>
            <person name="Petersen B."/>
            <person name="Lorenzen E.D."/>
        </authorList>
    </citation>
    <scope>NUCLEOTIDE SEQUENCE [LARGE SCALE GENOMIC DNA]</scope>
    <source>
        <strain evidence="3">FinWhale-01</strain>
    </source>
</reference>
<evidence type="ECO:0000256" key="1">
    <source>
        <dbReference type="SAM" id="MobiDB-lite"/>
    </source>
</evidence>
<dbReference type="EMBL" id="SGJD01000083">
    <property type="protein sequence ID" value="KAB0407103.1"/>
    <property type="molecule type" value="Genomic_DNA"/>
</dbReference>
<accession>A0A6A1QK34</accession>
<keyword evidence="2" id="KW-0732">Signal</keyword>
<dbReference type="Proteomes" id="UP000437017">
    <property type="component" value="Unassembled WGS sequence"/>
</dbReference>